<evidence type="ECO:0000256" key="4">
    <source>
        <dbReference type="ARBA" id="ARBA00023015"/>
    </source>
</evidence>
<dbReference type="GO" id="GO:0034244">
    <property type="term" value="P:negative regulation of transcription elongation by RNA polymerase II"/>
    <property type="evidence" value="ECO:0007669"/>
    <property type="project" value="InterPro"/>
</dbReference>
<dbReference type="Proteomes" id="UP001187471">
    <property type="component" value="Unassembled WGS sequence"/>
</dbReference>
<evidence type="ECO:0000313" key="7">
    <source>
        <dbReference type="EMBL" id="KAK2970134.1"/>
    </source>
</evidence>
<dbReference type="InterPro" id="IPR019786">
    <property type="entry name" value="Zinc_finger_PHD-type_CS"/>
</dbReference>
<accession>A0AA88QRG6</accession>
<dbReference type="AlphaFoldDB" id="A0AA88QRG6"/>
<dbReference type="InterPro" id="IPR049914">
    <property type="entry name" value="PHD1-3/5-6"/>
</dbReference>
<reference evidence="7" key="1">
    <citation type="submission" date="2022-12" db="EMBL/GenBank/DDBJ databases">
        <title>Draft genome assemblies for two species of Escallonia (Escalloniales).</title>
        <authorList>
            <person name="Chanderbali A."/>
            <person name="Dervinis C."/>
            <person name="Anghel I."/>
            <person name="Soltis D."/>
            <person name="Soltis P."/>
            <person name="Zapata F."/>
        </authorList>
    </citation>
    <scope>NUCLEOTIDE SEQUENCE</scope>
    <source>
        <strain evidence="7">UCBG92.1500</strain>
        <tissue evidence="7">Leaf</tissue>
    </source>
</reference>
<dbReference type="PROSITE" id="PS01359">
    <property type="entry name" value="ZF_PHD_1"/>
    <property type="match status" value="1"/>
</dbReference>
<dbReference type="PANTHER" id="PTHR33304:SF18">
    <property type="entry name" value="CHROMATIN REGULATOR PHD FAMILY-RELATED"/>
    <property type="match status" value="1"/>
</dbReference>
<dbReference type="InterPro" id="IPR013083">
    <property type="entry name" value="Znf_RING/FYVE/PHD"/>
</dbReference>
<dbReference type="PANTHER" id="PTHR33304">
    <property type="match status" value="1"/>
</dbReference>
<sequence>MEKHLASTSPLQISPLQFAVGTSFSFATMKVTICEQCGDKGFANAFIYCVKCLEFAVHRYCLNSFCGNFDEFIPWVCESCDEVINNNRRKRLRKSSDKSCFTADTFWRGKFCIRNHDPRICDGFVAHVSSKACPTVFDEARLLENFIFVEMLPMSDVLPEAFKSLEQNNENISLYFFSADTRHERLFDGLVHEMISEKLALRAKLENSELLICTSAELPPSYMTFEEKHYLWGVFLSMKQPSKPDCAKVVSTGQDRNFTKTKDSFQPGRNDGNRWLNLRTYSRRTKPEL</sequence>
<dbReference type="GO" id="GO:0140566">
    <property type="term" value="F:histone reader activity"/>
    <property type="evidence" value="ECO:0007669"/>
    <property type="project" value="InterPro"/>
</dbReference>
<evidence type="ECO:0000256" key="5">
    <source>
        <dbReference type="ARBA" id="ARBA00023163"/>
    </source>
</evidence>
<keyword evidence="2" id="KW-0863">Zinc-finger</keyword>
<evidence type="ECO:0000313" key="8">
    <source>
        <dbReference type="Proteomes" id="UP001187471"/>
    </source>
</evidence>
<keyword evidence="1" id="KW-0479">Metal-binding</keyword>
<evidence type="ECO:0000256" key="1">
    <source>
        <dbReference type="ARBA" id="ARBA00022723"/>
    </source>
</evidence>
<evidence type="ECO:0000259" key="6">
    <source>
        <dbReference type="Pfam" id="PF23121"/>
    </source>
</evidence>
<keyword evidence="4" id="KW-0805">Transcription regulation</keyword>
<proteinExistence type="predicted"/>
<organism evidence="7 8">
    <name type="scientific">Escallonia rubra</name>
    <dbReference type="NCBI Taxonomy" id="112253"/>
    <lineage>
        <taxon>Eukaryota</taxon>
        <taxon>Viridiplantae</taxon>
        <taxon>Streptophyta</taxon>
        <taxon>Embryophyta</taxon>
        <taxon>Tracheophyta</taxon>
        <taxon>Spermatophyta</taxon>
        <taxon>Magnoliopsida</taxon>
        <taxon>eudicotyledons</taxon>
        <taxon>Gunneridae</taxon>
        <taxon>Pentapetalae</taxon>
        <taxon>asterids</taxon>
        <taxon>campanulids</taxon>
        <taxon>Escalloniales</taxon>
        <taxon>Escalloniaceae</taxon>
        <taxon>Escallonia</taxon>
    </lineage>
</organism>
<dbReference type="GO" id="GO:0008270">
    <property type="term" value="F:zinc ion binding"/>
    <property type="evidence" value="ECO:0007669"/>
    <property type="project" value="UniProtKB-KW"/>
</dbReference>
<keyword evidence="8" id="KW-1185">Reference proteome</keyword>
<dbReference type="EMBL" id="JAVXUO010002750">
    <property type="protein sequence ID" value="KAK2970134.1"/>
    <property type="molecule type" value="Genomic_DNA"/>
</dbReference>
<comment type="caution">
    <text evidence="7">The sequence shown here is derived from an EMBL/GenBank/DDBJ whole genome shotgun (WGS) entry which is preliminary data.</text>
</comment>
<keyword evidence="3" id="KW-0862">Zinc</keyword>
<name>A0AA88QRG6_9ASTE</name>
<dbReference type="InterPro" id="IPR056280">
    <property type="entry name" value="AIPP2-like_SPOC"/>
</dbReference>
<dbReference type="Pfam" id="PF23121">
    <property type="entry name" value="SPOC_AIPP2"/>
    <property type="match status" value="1"/>
</dbReference>
<gene>
    <name evidence="7" type="ORF">RJ640_011717</name>
</gene>
<keyword evidence="5" id="KW-0804">Transcription</keyword>
<dbReference type="InterPro" id="IPR011011">
    <property type="entry name" value="Znf_FYVE_PHD"/>
</dbReference>
<dbReference type="Gene3D" id="3.30.40.10">
    <property type="entry name" value="Zinc/RING finger domain, C3HC4 (zinc finger)"/>
    <property type="match status" value="1"/>
</dbReference>
<feature type="domain" description="AIPP2-like SPOC-like" evidence="6">
    <location>
        <begin position="107"/>
        <end position="235"/>
    </location>
</feature>
<evidence type="ECO:0000256" key="3">
    <source>
        <dbReference type="ARBA" id="ARBA00022833"/>
    </source>
</evidence>
<protein>
    <recommendedName>
        <fullName evidence="6">AIPP2-like SPOC-like domain-containing protein</fullName>
    </recommendedName>
</protein>
<evidence type="ECO:0000256" key="2">
    <source>
        <dbReference type="ARBA" id="ARBA00022771"/>
    </source>
</evidence>
<dbReference type="SUPFAM" id="SSF57903">
    <property type="entry name" value="FYVE/PHD zinc finger"/>
    <property type="match status" value="1"/>
</dbReference>